<reference evidence="2" key="1">
    <citation type="submission" date="2021-04" db="EMBL/GenBank/DDBJ databases">
        <title>Sequencing of actinobacteria type strains.</title>
        <authorList>
            <person name="Nguyen G.-S."/>
            <person name="Wentzel A."/>
        </authorList>
    </citation>
    <scope>NUCLEOTIDE SEQUENCE</scope>
    <source>
        <strain evidence="2">DSM 42095</strain>
    </source>
</reference>
<dbReference type="Gene3D" id="3.90.1300.10">
    <property type="entry name" value="Amidase signature (AS) domain"/>
    <property type="match status" value="1"/>
</dbReference>
<sequence>MSDIVSLDALELSRAIRRRDVSCVEVMRAYLAHIERVNPHVNALVAMRDPEESVRLAGERDRQLRAGEYRGWMHGLPHAVKELAAAEGLPWTEGSPLYADRVAASDDLSVRRIKDAGAIVIGKTNAPEFGLGSQTYNPVWGTTGCAYDPSRTAGGSSGGAASALALRMVPVADGSDYMGSLRNPAAFNNVLGMRPTWGRVPGPGFIAQLSVAGPMARTVPELAALLGVMAGPDPSAPLGAQGEPGVFAALARDLARDRDRGGEGDLGSLVEGEGKGVGGARIAWVGDWKGHLATEPGLLELCRDSFAAFEALGCTVEEALPDFPPDEIWETFLTWRWWAALERYELYEDPAKRARMKPEARWETERGARLSALDITRAAHSRALFHEAVRKLFETYDYVLAPSAQVFPFDKDVHWPAEIDGRPMDTYHRWMETVAPWSLTGLPAIGMPAGFDARGLPMGVQLIGREHADLALLRLAYAYERETGWVSRMPPPLLGEAPTRVG</sequence>
<dbReference type="InterPro" id="IPR036928">
    <property type="entry name" value="AS_sf"/>
</dbReference>
<dbReference type="SUPFAM" id="SSF75304">
    <property type="entry name" value="Amidase signature (AS) enzymes"/>
    <property type="match status" value="1"/>
</dbReference>
<keyword evidence="3" id="KW-1185">Reference proteome</keyword>
<accession>A0A8T4IL06</accession>
<protein>
    <submittedName>
        <fullName evidence="2">Amidase</fullName>
    </submittedName>
</protein>
<gene>
    <name evidence="2" type="ORF">KDA82_07160</name>
</gene>
<evidence type="ECO:0000313" key="2">
    <source>
        <dbReference type="EMBL" id="MBR7672801.1"/>
    </source>
</evidence>
<dbReference type="EMBL" id="JAGSMN010000136">
    <property type="protein sequence ID" value="MBR7672801.1"/>
    <property type="molecule type" value="Genomic_DNA"/>
</dbReference>
<proteinExistence type="predicted"/>
<dbReference type="Pfam" id="PF01425">
    <property type="entry name" value="Amidase"/>
    <property type="match status" value="1"/>
</dbReference>
<dbReference type="InterPro" id="IPR000120">
    <property type="entry name" value="Amidase"/>
</dbReference>
<feature type="domain" description="Amidase" evidence="1">
    <location>
        <begin position="25"/>
        <end position="473"/>
    </location>
</feature>
<comment type="caution">
    <text evidence="2">The sequence shown here is derived from an EMBL/GenBank/DDBJ whole genome shotgun (WGS) entry which is preliminary data.</text>
</comment>
<evidence type="ECO:0000259" key="1">
    <source>
        <dbReference type="Pfam" id="PF01425"/>
    </source>
</evidence>
<dbReference type="InterPro" id="IPR023631">
    <property type="entry name" value="Amidase_dom"/>
</dbReference>
<dbReference type="GO" id="GO:0003824">
    <property type="term" value="F:catalytic activity"/>
    <property type="evidence" value="ECO:0007669"/>
    <property type="project" value="InterPro"/>
</dbReference>
<dbReference type="PANTHER" id="PTHR11895">
    <property type="entry name" value="TRANSAMIDASE"/>
    <property type="match status" value="1"/>
</dbReference>
<dbReference type="AlphaFoldDB" id="A0A8T4IL06"/>
<name>A0A8T4IL06_9ACTN</name>
<dbReference type="NCBIfam" id="NF005686">
    <property type="entry name" value="PRK07486.1"/>
    <property type="match status" value="1"/>
</dbReference>
<evidence type="ECO:0000313" key="3">
    <source>
        <dbReference type="Proteomes" id="UP000675554"/>
    </source>
</evidence>
<dbReference type="Proteomes" id="UP000675554">
    <property type="component" value="Unassembled WGS sequence"/>
</dbReference>
<organism evidence="2 3">
    <name type="scientific">Streptomyces daliensis</name>
    <dbReference type="NCBI Taxonomy" id="299421"/>
    <lineage>
        <taxon>Bacteria</taxon>
        <taxon>Bacillati</taxon>
        <taxon>Actinomycetota</taxon>
        <taxon>Actinomycetes</taxon>
        <taxon>Kitasatosporales</taxon>
        <taxon>Streptomycetaceae</taxon>
        <taxon>Streptomyces</taxon>
    </lineage>
</organism>
<dbReference type="PANTHER" id="PTHR11895:SF76">
    <property type="entry name" value="INDOLEACETAMIDE HYDROLASE"/>
    <property type="match status" value="1"/>
</dbReference>